<name>A0ABV8U505_9ACTN</name>
<reference evidence="2" key="1">
    <citation type="journal article" date="2019" name="Int. J. Syst. Evol. Microbiol.">
        <title>The Global Catalogue of Microorganisms (GCM) 10K type strain sequencing project: providing services to taxonomists for standard genome sequencing and annotation.</title>
        <authorList>
            <consortium name="The Broad Institute Genomics Platform"/>
            <consortium name="The Broad Institute Genome Sequencing Center for Infectious Disease"/>
            <person name="Wu L."/>
            <person name="Ma J."/>
        </authorList>
    </citation>
    <scope>NUCLEOTIDE SEQUENCE [LARGE SCALE GENOMIC DNA]</scope>
    <source>
        <strain evidence="2">IBRC-M 10908</strain>
    </source>
</reference>
<gene>
    <name evidence="1" type="ORF">ACFPET_21895</name>
</gene>
<keyword evidence="2" id="KW-1185">Reference proteome</keyword>
<dbReference type="Proteomes" id="UP001595823">
    <property type="component" value="Unassembled WGS sequence"/>
</dbReference>
<dbReference type="EMBL" id="JBHSDK010000061">
    <property type="protein sequence ID" value="MFC4337851.1"/>
    <property type="molecule type" value="Genomic_DNA"/>
</dbReference>
<sequence length="255" mass="27517">MTDLRSLSASDYVGPRLLSPEDGDPADWFTLTELYEGPVRDHMRAFSERSQAPADTTAAYFTGWIAGLYIRPAVWAWTRHRVLPDYDPDRIAARLNAGHWYDAVSLGEGRDLSGHAPDVARKALAEAVKGLGTDLVAAIGPHARLGNRALWAHVTDTFATAFLPRPPLGEEAVTAAAEADRILAAASFPTPGPRWIHYEGATTSVGQSCCLSYKVPGDSNCAPVCPKIKDEDRPADLAAWRDGLPDRKGGGESCH</sequence>
<organism evidence="1 2">
    <name type="scientific">Salininema proteolyticum</name>
    <dbReference type="NCBI Taxonomy" id="1607685"/>
    <lineage>
        <taxon>Bacteria</taxon>
        <taxon>Bacillati</taxon>
        <taxon>Actinomycetota</taxon>
        <taxon>Actinomycetes</taxon>
        <taxon>Glycomycetales</taxon>
        <taxon>Glycomycetaceae</taxon>
        <taxon>Salininema</taxon>
    </lineage>
</organism>
<accession>A0ABV8U505</accession>
<dbReference type="RefSeq" id="WP_380625252.1">
    <property type="nucleotide sequence ID" value="NZ_JBHSDK010000061.1"/>
</dbReference>
<evidence type="ECO:0000313" key="1">
    <source>
        <dbReference type="EMBL" id="MFC4337851.1"/>
    </source>
</evidence>
<protein>
    <submittedName>
        <fullName evidence="1">Uncharacterized protein</fullName>
    </submittedName>
</protein>
<comment type="caution">
    <text evidence="1">The sequence shown here is derived from an EMBL/GenBank/DDBJ whole genome shotgun (WGS) entry which is preliminary data.</text>
</comment>
<proteinExistence type="predicted"/>
<evidence type="ECO:0000313" key="2">
    <source>
        <dbReference type="Proteomes" id="UP001595823"/>
    </source>
</evidence>